<organism evidence="4 5">
    <name type="scientific">Streptomyces asiaticus subsp. ignotus</name>
    <dbReference type="NCBI Taxonomy" id="3098222"/>
    <lineage>
        <taxon>Bacteria</taxon>
        <taxon>Bacillati</taxon>
        <taxon>Actinomycetota</taxon>
        <taxon>Actinomycetes</taxon>
        <taxon>Kitasatosporales</taxon>
        <taxon>Streptomycetaceae</taxon>
        <taxon>Streptomyces</taxon>
        <taxon>Streptomyces violaceusniger group</taxon>
    </lineage>
</organism>
<dbReference type="PANTHER" id="PTHR35344">
    <property type="entry name" value="GAS VESICLE STRUCTURAL PROTEIN 2-RELATED"/>
    <property type="match status" value="1"/>
</dbReference>
<accession>A0ABU7PWW7</accession>
<dbReference type="InterPro" id="IPR050530">
    <property type="entry name" value="GvpA"/>
</dbReference>
<comment type="caution">
    <text evidence="4">The sequence shown here is derived from an EMBL/GenBank/DDBJ whole genome shotgun (WGS) entry which is preliminary data.</text>
</comment>
<keyword evidence="5" id="KW-1185">Reference proteome</keyword>
<dbReference type="InterPro" id="IPR000638">
    <property type="entry name" value="Gas-vesicle_GvpA-like"/>
</dbReference>
<sequence length="78" mass="8108">MSGALDEARTSGALDEEDARALAGREVALIDLLDRLLQGGVVLAGDLVLSIADVDLVRIDLRAVIAPVDAEHPAPLLP</sequence>
<evidence type="ECO:0000313" key="4">
    <source>
        <dbReference type="EMBL" id="MEE4593485.1"/>
    </source>
</evidence>
<dbReference type="Proteomes" id="UP001354709">
    <property type="component" value="Unassembled WGS sequence"/>
</dbReference>
<evidence type="ECO:0000313" key="5">
    <source>
        <dbReference type="Proteomes" id="UP001354709"/>
    </source>
</evidence>
<comment type="similarity">
    <text evidence="3">Belongs to the gas vesicle GvpA family.</text>
</comment>
<gene>
    <name evidence="4" type="ORF">V2J94_16565</name>
</gene>
<keyword evidence="1" id="KW-0304">Gas vesicle</keyword>
<protein>
    <submittedName>
        <fullName evidence="4">Gas vesicle protein</fullName>
    </submittedName>
</protein>
<evidence type="ECO:0000256" key="3">
    <source>
        <dbReference type="ARBA" id="ARBA00035646"/>
    </source>
</evidence>
<dbReference type="RefSeq" id="WP_330809252.1">
    <property type="nucleotide sequence ID" value="NZ_JAZBJO010000008.1"/>
</dbReference>
<reference evidence="4 5" key="1">
    <citation type="submission" date="2023-11" db="EMBL/GenBank/DDBJ databases">
        <title>30 novel species of actinomycetes from the DSMZ collection.</title>
        <authorList>
            <person name="Nouioui I."/>
        </authorList>
    </citation>
    <scope>NUCLEOTIDE SEQUENCE [LARGE SCALE GENOMIC DNA]</scope>
    <source>
        <strain evidence="4 5">DSM 41524</strain>
    </source>
</reference>
<evidence type="ECO:0000256" key="2">
    <source>
        <dbReference type="ARBA" id="ARBA00035108"/>
    </source>
</evidence>
<evidence type="ECO:0000256" key="1">
    <source>
        <dbReference type="ARBA" id="ARBA00022987"/>
    </source>
</evidence>
<comment type="subcellular location">
    <subcellularLocation>
        <location evidence="2">Gas vesicle</location>
    </subcellularLocation>
</comment>
<name>A0ABU7PWW7_9ACTN</name>
<proteinExistence type="inferred from homology"/>
<dbReference type="Pfam" id="PF00741">
    <property type="entry name" value="Gas_vesicle"/>
    <property type="match status" value="1"/>
</dbReference>
<dbReference type="PANTHER" id="PTHR35344:SF4">
    <property type="entry name" value="GAS VESICLE PROTEIN A1"/>
    <property type="match status" value="1"/>
</dbReference>
<dbReference type="EMBL" id="JAZBJO010000008">
    <property type="protein sequence ID" value="MEE4593485.1"/>
    <property type="molecule type" value="Genomic_DNA"/>
</dbReference>